<dbReference type="Pfam" id="PF19979">
    <property type="entry name" value="DUF6415"/>
    <property type="match status" value="1"/>
</dbReference>
<proteinExistence type="predicted"/>
<keyword evidence="2" id="KW-1185">Reference proteome</keyword>
<dbReference type="InterPro" id="IPR046300">
    <property type="entry name" value="DUF6415"/>
</dbReference>
<comment type="caution">
    <text evidence="1">The sequence shown here is derived from an EMBL/GenBank/DDBJ whole genome shotgun (WGS) entry which is preliminary data.</text>
</comment>
<evidence type="ECO:0000313" key="1">
    <source>
        <dbReference type="EMBL" id="MFD1657019.1"/>
    </source>
</evidence>
<name>A0ABW4II64_9ACTN</name>
<protein>
    <submittedName>
        <fullName evidence="1">DUF6415 family natural product biosynthesis protein</fullName>
    </submittedName>
</protein>
<dbReference type="EMBL" id="JBHUDX010000004">
    <property type="protein sequence ID" value="MFD1657019.1"/>
    <property type="molecule type" value="Genomic_DNA"/>
</dbReference>
<evidence type="ECO:0000313" key="2">
    <source>
        <dbReference type="Proteomes" id="UP001597261"/>
    </source>
</evidence>
<organism evidence="1 2">
    <name type="scientific">Streptomyces caeni</name>
    <dbReference type="NCBI Taxonomy" id="2307231"/>
    <lineage>
        <taxon>Bacteria</taxon>
        <taxon>Bacillati</taxon>
        <taxon>Actinomycetota</taxon>
        <taxon>Actinomycetes</taxon>
        <taxon>Kitasatosporales</taxon>
        <taxon>Streptomycetaceae</taxon>
        <taxon>Streptomyces</taxon>
    </lineage>
</organism>
<gene>
    <name evidence="1" type="ORF">ACFSL4_01895</name>
</gene>
<dbReference type="RefSeq" id="WP_381077490.1">
    <property type="nucleotide sequence ID" value="NZ_JBHUDX010000004.1"/>
</dbReference>
<sequence length="168" mass="18057">MTGTEAESGTLTLDTTVMRKTVRRLLGPDDAADVLPPAADELAALTARLREHLALLMPAVDQLAARLPSNSIPRYCALACLGEARQKLRAAPSPVPGGAVAYARRLGRSLAALVDHHERLTGVMMCLACDQLIREDEESRPYDQVSPSGGAVRSGRIHARCANTVRRH</sequence>
<reference evidence="2" key="1">
    <citation type="journal article" date="2019" name="Int. J. Syst. Evol. Microbiol.">
        <title>The Global Catalogue of Microorganisms (GCM) 10K type strain sequencing project: providing services to taxonomists for standard genome sequencing and annotation.</title>
        <authorList>
            <consortium name="The Broad Institute Genomics Platform"/>
            <consortium name="The Broad Institute Genome Sequencing Center for Infectious Disease"/>
            <person name="Wu L."/>
            <person name="Ma J."/>
        </authorList>
    </citation>
    <scope>NUCLEOTIDE SEQUENCE [LARGE SCALE GENOMIC DNA]</scope>
    <source>
        <strain evidence="2">CGMCC 1.12470</strain>
    </source>
</reference>
<dbReference type="Proteomes" id="UP001597261">
    <property type="component" value="Unassembled WGS sequence"/>
</dbReference>
<accession>A0ABW4II64</accession>